<dbReference type="Pfam" id="PF14634">
    <property type="entry name" value="zf-RING_5"/>
    <property type="match status" value="1"/>
</dbReference>
<dbReference type="AlphaFoldDB" id="A0A7N0UBV6"/>
<dbReference type="SMART" id="SM00184">
    <property type="entry name" value="RING"/>
    <property type="match status" value="1"/>
</dbReference>
<evidence type="ECO:0000256" key="5">
    <source>
        <dbReference type="PROSITE-ProRule" id="PRU00175"/>
    </source>
</evidence>
<keyword evidence="6" id="KW-0862">Zinc</keyword>
<feature type="coiled-coil region" evidence="7">
    <location>
        <begin position="26"/>
        <end position="53"/>
    </location>
</feature>
<dbReference type="SUPFAM" id="SSF57850">
    <property type="entry name" value="RING/U-box"/>
    <property type="match status" value="1"/>
</dbReference>
<reference evidence="10" key="1">
    <citation type="submission" date="2021-01" db="UniProtKB">
        <authorList>
            <consortium name="EnsemblPlants"/>
        </authorList>
    </citation>
    <scope>IDENTIFICATION</scope>
</reference>
<keyword evidence="5 6" id="KW-0863">Zinc-finger</keyword>
<dbReference type="InterPro" id="IPR045103">
    <property type="entry name" value="RNF5/RNF185-like"/>
</dbReference>
<dbReference type="PANTHER" id="PTHR12313">
    <property type="entry name" value="E3 UBIQUITIN-PROTEIN LIGASE RNF5-RELATED"/>
    <property type="match status" value="1"/>
</dbReference>
<dbReference type="Proteomes" id="UP000594263">
    <property type="component" value="Unplaced"/>
</dbReference>
<accession>A0A7N0UBV6</accession>
<comment type="function">
    <text evidence="6">E3 ubiquitin-protein ligase.</text>
</comment>
<dbReference type="GO" id="GO:0016567">
    <property type="term" value="P:protein ubiquitination"/>
    <property type="evidence" value="ECO:0007669"/>
    <property type="project" value="UniProtKB-UniPathway"/>
</dbReference>
<name>A0A7N0UBV6_KALFE</name>
<dbReference type="UniPathway" id="UPA00143"/>
<evidence type="ECO:0000256" key="2">
    <source>
        <dbReference type="ARBA" id="ARBA00004906"/>
    </source>
</evidence>
<evidence type="ECO:0000256" key="4">
    <source>
        <dbReference type="ARBA" id="ARBA00022786"/>
    </source>
</evidence>
<dbReference type="GO" id="GO:0061630">
    <property type="term" value="F:ubiquitin protein ligase activity"/>
    <property type="evidence" value="ECO:0007669"/>
    <property type="project" value="UniProtKB-UniRule"/>
</dbReference>
<keyword evidence="4 6" id="KW-0833">Ubl conjugation pathway</keyword>
<dbReference type="EnsemblPlants" id="Kaladp0060s0274.1.v1.1">
    <property type="protein sequence ID" value="Kaladp0060s0274.1.v1.1.CDS.1"/>
    <property type="gene ID" value="Kaladp0060s0274.v1.1"/>
</dbReference>
<dbReference type="GO" id="GO:0008270">
    <property type="term" value="F:zinc ion binding"/>
    <property type="evidence" value="ECO:0007669"/>
    <property type="project" value="UniProtKB-KW"/>
</dbReference>
<dbReference type="CDD" id="cd16534">
    <property type="entry name" value="RING-HC_RNF5-like"/>
    <property type="match status" value="1"/>
</dbReference>
<dbReference type="InterPro" id="IPR013083">
    <property type="entry name" value="Znf_RING/FYVE/PHD"/>
</dbReference>
<comment type="catalytic activity">
    <reaction evidence="1 6">
        <text>S-ubiquitinyl-[E2 ubiquitin-conjugating enzyme]-L-cysteine + [acceptor protein]-L-lysine = [E2 ubiquitin-conjugating enzyme]-L-cysteine + N(6)-ubiquitinyl-[acceptor protein]-L-lysine.</text>
        <dbReference type="EC" id="2.3.2.27"/>
    </reaction>
</comment>
<dbReference type="InterPro" id="IPR001841">
    <property type="entry name" value="Znf_RING"/>
</dbReference>
<evidence type="ECO:0000256" key="1">
    <source>
        <dbReference type="ARBA" id="ARBA00000900"/>
    </source>
</evidence>
<keyword evidence="7" id="KW-0175">Coiled coil</keyword>
<evidence type="ECO:0000313" key="10">
    <source>
        <dbReference type="EnsemblPlants" id="Kaladp0060s0274.1.v1.1.CDS.1"/>
    </source>
</evidence>
<feature type="compositionally biased region" description="Polar residues" evidence="8">
    <location>
        <begin position="449"/>
        <end position="462"/>
    </location>
</feature>
<dbReference type="EC" id="2.3.2.27" evidence="6"/>
<proteinExistence type="predicted"/>
<dbReference type="GO" id="GO:0005789">
    <property type="term" value="C:endoplasmic reticulum membrane"/>
    <property type="evidence" value="ECO:0007669"/>
    <property type="project" value="UniProtKB-SubCell"/>
</dbReference>
<dbReference type="PROSITE" id="PS50089">
    <property type="entry name" value="ZF_RING_2"/>
    <property type="match status" value="1"/>
</dbReference>
<comment type="domain">
    <text evidence="6">The RING-type zinc finger domain is responsible for E3 ligase activity.</text>
</comment>
<dbReference type="Gene3D" id="3.30.40.10">
    <property type="entry name" value="Zinc/RING finger domain, C3HC4 (zinc finger)"/>
    <property type="match status" value="1"/>
</dbReference>
<evidence type="ECO:0000256" key="7">
    <source>
        <dbReference type="SAM" id="Coils"/>
    </source>
</evidence>
<organism evidence="10 11">
    <name type="scientific">Kalanchoe fedtschenkoi</name>
    <name type="common">Lavender scallops</name>
    <name type="synonym">South American air plant</name>
    <dbReference type="NCBI Taxonomy" id="63787"/>
    <lineage>
        <taxon>Eukaryota</taxon>
        <taxon>Viridiplantae</taxon>
        <taxon>Streptophyta</taxon>
        <taxon>Embryophyta</taxon>
        <taxon>Tracheophyta</taxon>
        <taxon>Spermatophyta</taxon>
        <taxon>Magnoliopsida</taxon>
        <taxon>eudicotyledons</taxon>
        <taxon>Gunneridae</taxon>
        <taxon>Pentapetalae</taxon>
        <taxon>Saxifragales</taxon>
        <taxon>Crassulaceae</taxon>
        <taxon>Kalanchoe</taxon>
    </lineage>
</organism>
<keyword evidence="3 6" id="KW-0808">Transferase</keyword>
<protein>
    <recommendedName>
        <fullName evidence="6">E3 ubiquitin-protein ligase RMA</fullName>
        <ecNumber evidence="6">2.3.2.27</ecNumber>
    </recommendedName>
    <alternativeName>
        <fullName evidence="6">Protein RING membrane-anchor</fullName>
    </alternativeName>
    <alternativeName>
        <fullName evidence="6">RING-type E3 ubiquitin transferase RMA</fullName>
    </alternativeName>
</protein>
<evidence type="ECO:0000256" key="6">
    <source>
        <dbReference type="RuleBase" id="RU369090"/>
    </source>
</evidence>
<evidence type="ECO:0000256" key="3">
    <source>
        <dbReference type="ARBA" id="ARBA00022679"/>
    </source>
</evidence>
<feature type="domain" description="RING-type" evidence="9">
    <location>
        <begin position="129"/>
        <end position="170"/>
    </location>
</feature>
<feature type="compositionally biased region" description="Low complexity" evidence="8">
    <location>
        <begin position="293"/>
        <end position="324"/>
    </location>
</feature>
<comment type="subcellular location">
    <subcellularLocation>
        <location evidence="6">Endoplasmic reticulum membrane</location>
        <topology evidence="6">Single-pass type IV membrane protein</topology>
    </subcellularLocation>
</comment>
<keyword evidence="11" id="KW-1185">Reference proteome</keyword>
<feature type="region of interest" description="Disordered" evidence="8">
    <location>
        <begin position="293"/>
        <end position="330"/>
    </location>
</feature>
<comment type="pathway">
    <text evidence="2 6">Protein modification; protein ubiquitination.</text>
</comment>
<evidence type="ECO:0000256" key="8">
    <source>
        <dbReference type="SAM" id="MobiDB-lite"/>
    </source>
</evidence>
<dbReference type="GO" id="GO:0006511">
    <property type="term" value="P:ubiquitin-dependent protein catabolic process"/>
    <property type="evidence" value="ECO:0007669"/>
    <property type="project" value="UniProtKB-UniRule"/>
</dbReference>
<evidence type="ECO:0000259" key="9">
    <source>
        <dbReference type="PROSITE" id="PS50089"/>
    </source>
</evidence>
<keyword evidence="6" id="KW-0256">Endoplasmic reticulum</keyword>
<evidence type="ECO:0000313" key="11">
    <source>
        <dbReference type="Proteomes" id="UP000594263"/>
    </source>
</evidence>
<sequence>MDSEGRVEVIDLDLNEEPTEPYRQMSSDMENVYSRIEERIRRLEAVTVRARQRQEWRLAREALNEDDMNFNGEIEQTVVNGTPTESLNPASQMRVDGLKSSNSHLLALALESDADPHVKKNSGEAFFDCNICLGKARDPILTCCGHLYCWPCFYQLDDVGPDTKECPACKGEVKDTDITPIYGSSDKALKLDLDKSGLKIPPRPQARRIESLRQQRITRGSHSLRIEEVLRGLHSFSTLSSNLSSALSSAERIVEDLEGMAHMYPPPGRRYRVVIDADSNANIVVDVPSEAPAPAADANADAETGLPSSSASTAANGTTSAGNSLQPDVMASLPRRVSPRRRIHSQGRLADLSAGRMPRRSSLRSRIEQQAQLMLRNRTEQEAQQMQPSRTEREAQLRNIFRRTIAEQEAVLMQRLSAVDQSEEHPPQIDNPELLPVRVVTAYSSNVHNNHETASATPETNMSAALPSSSRRRADASEESSDSGSPEPRRRRLR</sequence>
<feature type="region of interest" description="Disordered" evidence="8">
    <location>
        <begin position="449"/>
        <end position="494"/>
    </location>
</feature>
<keyword evidence="6" id="KW-0479">Metal-binding</keyword>
<dbReference type="Gramene" id="Kaladp0060s0274.1.v1.1">
    <property type="protein sequence ID" value="Kaladp0060s0274.1.v1.1.CDS.1"/>
    <property type="gene ID" value="Kaladp0060s0274.v1.1"/>
</dbReference>